<proteinExistence type="predicted"/>
<dbReference type="EMBL" id="CADCXN010000113">
    <property type="protein sequence ID" value="CAA9892744.1"/>
    <property type="molecule type" value="Genomic_DNA"/>
</dbReference>
<name>A0A8S0X3H2_9GAMM</name>
<evidence type="ECO:0000256" key="1">
    <source>
        <dbReference type="SAM" id="SignalP"/>
    </source>
</evidence>
<dbReference type="Proteomes" id="UP000494216">
    <property type="component" value="Unassembled WGS sequence"/>
</dbReference>
<sequence>MAKWLKILPILHLLSGCAAALPALPGLAGLLPAAGGTQILTTTVVHLSRQNYKIVKANAIGSSMGFSFLGLIPFKSPQYEEALSKLYQHAPVAGGKAQAIINVVHEHTSTYFILFALPKITVRADIIEFTDVAAPLRSQGSESVP</sequence>
<protein>
    <recommendedName>
        <fullName evidence="4">Lipoprotein</fullName>
    </recommendedName>
</protein>
<gene>
    <name evidence="2" type="ORF">METHB2_80061</name>
</gene>
<evidence type="ECO:0008006" key="4">
    <source>
        <dbReference type="Google" id="ProtNLM"/>
    </source>
</evidence>
<comment type="caution">
    <text evidence="2">The sequence shown here is derived from an EMBL/GenBank/DDBJ whole genome shotgun (WGS) entry which is preliminary data.</text>
</comment>
<dbReference type="Pfam" id="PF20205">
    <property type="entry name" value="DUF6567"/>
    <property type="match status" value="1"/>
</dbReference>
<evidence type="ECO:0000313" key="3">
    <source>
        <dbReference type="Proteomes" id="UP000494216"/>
    </source>
</evidence>
<dbReference type="RefSeq" id="WP_174627480.1">
    <property type="nucleotide sequence ID" value="NZ_CADCXN010000113.1"/>
</dbReference>
<keyword evidence="1" id="KW-0732">Signal</keyword>
<dbReference type="AlphaFoldDB" id="A0A8S0X3H2"/>
<evidence type="ECO:0000313" key="2">
    <source>
        <dbReference type="EMBL" id="CAA9892744.1"/>
    </source>
</evidence>
<dbReference type="PROSITE" id="PS51257">
    <property type="entry name" value="PROKAR_LIPOPROTEIN"/>
    <property type="match status" value="1"/>
</dbReference>
<accession>A0A8S0X3H2</accession>
<feature type="signal peptide" evidence="1">
    <location>
        <begin position="1"/>
        <end position="20"/>
    </location>
</feature>
<dbReference type="InterPro" id="IPR046697">
    <property type="entry name" value="DUF6567"/>
</dbReference>
<organism evidence="2 3">
    <name type="scientific">Candidatus Methylobacter favarea</name>
    <dbReference type="NCBI Taxonomy" id="2707345"/>
    <lineage>
        <taxon>Bacteria</taxon>
        <taxon>Pseudomonadati</taxon>
        <taxon>Pseudomonadota</taxon>
        <taxon>Gammaproteobacteria</taxon>
        <taxon>Methylococcales</taxon>
        <taxon>Methylococcaceae</taxon>
        <taxon>Methylobacter</taxon>
    </lineage>
</organism>
<feature type="chain" id="PRO_5035896126" description="Lipoprotein" evidence="1">
    <location>
        <begin position="21"/>
        <end position="145"/>
    </location>
</feature>
<reference evidence="2 3" key="1">
    <citation type="submission" date="2020-02" db="EMBL/GenBank/DDBJ databases">
        <authorList>
            <person name="Hogendoorn C."/>
        </authorList>
    </citation>
    <scope>NUCLEOTIDE SEQUENCE [LARGE SCALE GENOMIC DNA]</scope>
    <source>
        <strain evidence="2">METHB21</strain>
    </source>
</reference>
<keyword evidence="3" id="KW-1185">Reference proteome</keyword>